<feature type="transmembrane region" description="Helical" evidence="2">
    <location>
        <begin position="45"/>
        <end position="68"/>
    </location>
</feature>
<keyword evidence="2" id="KW-0472">Membrane</keyword>
<keyword evidence="2" id="KW-0812">Transmembrane</keyword>
<evidence type="ECO:0000256" key="2">
    <source>
        <dbReference type="SAM" id="Phobius"/>
    </source>
</evidence>
<dbReference type="STRING" id="1849047.A0A3D8RBS1"/>
<dbReference type="PANTHER" id="PTHR33365:SF14">
    <property type="entry name" value="TAT PATHWAY SIGNAL SEQUENCE"/>
    <property type="match status" value="1"/>
</dbReference>
<dbReference type="EMBL" id="PDLM01000008">
    <property type="protein sequence ID" value="RDW71465.1"/>
    <property type="molecule type" value="Genomic_DNA"/>
</dbReference>
<dbReference type="Pfam" id="PF11807">
    <property type="entry name" value="UstYa"/>
    <property type="match status" value="1"/>
</dbReference>
<dbReference type="PANTHER" id="PTHR33365">
    <property type="entry name" value="YALI0B05434P"/>
    <property type="match status" value="1"/>
</dbReference>
<dbReference type="InterPro" id="IPR021765">
    <property type="entry name" value="UstYa-like"/>
</dbReference>
<keyword evidence="2" id="KW-1133">Transmembrane helix</keyword>
<evidence type="ECO:0000256" key="1">
    <source>
        <dbReference type="ARBA" id="ARBA00035112"/>
    </source>
</evidence>
<keyword evidence="4" id="KW-1185">Reference proteome</keyword>
<comment type="caution">
    <text evidence="3">The sequence shown here is derived from an EMBL/GenBank/DDBJ whole genome shotgun (WGS) entry which is preliminary data.</text>
</comment>
<dbReference type="Proteomes" id="UP000256645">
    <property type="component" value="Unassembled WGS sequence"/>
</dbReference>
<organism evidence="3 4">
    <name type="scientific">Coleophoma cylindrospora</name>
    <dbReference type="NCBI Taxonomy" id="1849047"/>
    <lineage>
        <taxon>Eukaryota</taxon>
        <taxon>Fungi</taxon>
        <taxon>Dikarya</taxon>
        <taxon>Ascomycota</taxon>
        <taxon>Pezizomycotina</taxon>
        <taxon>Leotiomycetes</taxon>
        <taxon>Helotiales</taxon>
        <taxon>Dermateaceae</taxon>
        <taxon>Coleophoma</taxon>
    </lineage>
</organism>
<comment type="similarity">
    <text evidence="1">Belongs to the ustYa family.</text>
</comment>
<dbReference type="AlphaFoldDB" id="A0A3D8RBS1"/>
<proteinExistence type="inferred from homology"/>
<accession>A0A3D8RBS1</accession>
<reference evidence="3 4" key="1">
    <citation type="journal article" date="2018" name="IMA Fungus">
        <title>IMA Genome-F 9: Draft genome sequence of Annulohypoxylon stygium, Aspergillus mulundensis, Berkeleyomyces basicola (syn. Thielaviopsis basicola), Ceratocystis smalleyi, two Cercospora beticola strains, Coleophoma cylindrospora, Fusarium fracticaudum, Phialophora cf. hyalina, and Morchella septimelata.</title>
        <authorList>
            <person name="Wingfield B.D."/>
            <person name="Bills G.F."/>
            <person name="Dong Y."/>
            <person name="Huang W."/>
            <person name="Nel W.J."/>
            <person name="Swalarsk-Parry B.S."/>
            <person name="Vaghefi N."/>
            <person name="Wilken P.M."/>
            <person name="An Z."/>
            <person name="de Beer Z.W."/>
            <person name="De Vos L."/>
            <person name="Chen L."/>
            <person name="Duong T.A."/>
            <person name="Gao Y."/>
            <person name="Hammerbacher A."/>
            <person name="Kikkert J.R."/>
            <person name="Li Y."/>
            <person name="Li H."/>
            <person name="Li K."/>
            <person name="Li Q."/>
            <person name="Liu X."/>
            <person name="Ma X."/>
            <person name="Naidoo K."/>
            <person name="Pethybridge S.J."/>
            <person name="Sun J."/>
            <person name="Steenkamp E.T."/>
            <person name="van der Nest M.A."/>
            <person name="van Wyk S."/>
            <person name="Wingfield M.J."/>
            <person name="Xiong C."/>
            <person name="Yue Q."/>
            <person name="Zhang X."/>
        </authorList>
    </citation>
    <scope>NUCLEOTIDE SEQUENCE [LARGE SCALE GENOMIC DNA]</scope>
    <source>
        <strain evidence="3 4">BP6252</strain>
    </source>
</reference>
<dbReference type="OrthoDB" id="3687641at2759"/>
<name>A0A3D8RBS1_9HELO</name>
<gene>
    <name evidence="3" type="ORF">BP6252_08028</name>
</gene>
<sequence length="295" mass="34114">MPFSWKYRYSIVDEKDANDDDEAADSLLSSTSFHRLSNSISPKHLSIWTALNIVMFLVSLLLFSSWWYQTRWVRNAAYRQVSSYTPILDRLDLSPSLKKINGTFKTPPNPPFSRQMPNPVADEVWDEILIDRFIPVTRAEIIKLGKDPNTAVQLLDDDWGLGDDAYVAGLDVFHLLHCVDFLRRTAYRSYYNETPPLRATGKPRIAEFHINHCVDLLVQQLQCSGNVNLFTMHWVETEHFPSPDFSIHRQCPDFQAVWDWRLKNTLDPHRVKEVYGSGVKPEGIQQAPNLFALDY</sequence>
<evidence type="ECO:0000313" key="3">
    <source>
        <dbReference type="EMBL" id="RDW71465.1"/>
    </source>
</evidence>
<evidence type="ECO:0008006" key="5">
    <source>
        <dbReference type="Google" id="ProtNLM"/>
    </source>
</evidence>
<dbReference type="GO" id="GO:0043386">
    <property type="term" value="P:mycotoxin biosynthetic process"/>
    <property type="evidence" value="ECO:0007669"/>
    <property type="project" value="InterPro"/>
</dbReference>
<evidence type="ECO:0000313" key="4">
    <source>
        <dbReference type="Proteomes" id="UP000256645"/>
    </source>
</evidence>
<protein>
    <recommendedName>
        <fullName evidence="5">Tat pathway signal sequence</fullName>
    </recommendedName>
</protein>